<organism evidence="3 4">
    <name type="scientific">Rhodobium gokarnense</name>
    <dbReference type="NCBI Taxonomy" id="364296"/>
    <lineage>
        <taxon>Bacteria</taxon>
        <taxon>Pseudomonadati</taxon>
        <taxon>Pseudomonadota</taxon>
        <taxon>Alphaproteobacteria</taxon>
        <taxon>Hyphomicrobiales</taxon>
        <taxon>Rhodobiaceae</taxon>
        <taxon>Rhodobium</taxon>
    </lineage>
</organism>
<keyword evidence="2" id="KW-0812">Transmembrane</keyword>
<feature type="transmembrane region" description="Helical" evidence="2">
    <location>
        <begin position="83"/>
        <end position="107"/>
    </location>
</feature>
<feature type="transmembrane region" description="Helical" evidence="2">
    <location>
        <begin position="21"/>
        <end position="42"/>
    </location>
</feature>
<name>A0ABT3HET6_9HYPH</name>
<feature type="region of interest" description="Disordered" evidence="1">
    <location>
        <begin position="367"/>
        <end position="413"/>
    </location>
</feature>
<proteinExistence type="predicted"/>
<protein>
    <recommendedName>
        <fullName evidence="5">DUF4349 domain-containing protein</fullName>
    </recommendedName>
</protein>
<keyword evidence="2" id="KW-0472">Membrane</keyword>
<gene>
    <name evidence="3" type="ORF">M2319_003188</name>
</gene>
<evidence type="ECO:0000313" key="4">
    <source>
        <dbReference type="Proteomes" id="UP001209755"/>
    </source>
</evidence>
<feature type="compositionally biased region" description="Basic residues" evidence="1">
    <location>
        <begin position="399"/>
        <end position="413"/>
    </location>
</feature>
<keyword evidence="4" id="KW-1185">Reference proteome</keyword>
<evidence type="ECO:0008006" key="5">
    <source>
        <dbReference type="Google" id="ProtNLM"/>
    </source>
</evidence>
<evidence type="ECO:0000256" key="1">
    <source>
        <dbReference type="SAM" id="MobiDB-lite"/>
    </source>
</evidence>
<dbReference type="Proteomes" id="UP001209755">
    <property type="component" value="Unassembled WGS sequence"/>
</dbReference>
<reference evidence="4" key="1">
    <citation type="submission" date="2023-07" db="EMBL/GenBank/DDBJ databases">
        <title>Genome sequencing of Purple Non-Sulfur Bacteria from various extreme environments.</title>
        <authorList>
            <person name="Mayer M."/>
        </authorList>
    </citation>
    <scope>NUCLEOTIDE SEQUENCE [LARGE SCALE GENOMIC DNA]</scope>
    <source>
        <strain evidence="4">DSM 17935</strain>
    </source>
</reference>
<sequence length="413" mass="43930">MAAKSDMPDTPIRLPKRKKRPFVKVTLLALAASSGGMLMMAVPNLISGTGIVAFSKAALLAASATAVAYGINRMAVERGASLATIGYVSAGIVSVGSILVVGGGLFAGTYAELTFKDVAELQLQEYGTELSHYVGNRSRAAQQAGRVAPAVRAVAQDLDQKRACELRSSCVSGRGNGGPGPVARALEDKAGRASAIVHQLDAGEKARRDALAELNRLLGAYQDVIGDSGKDIWDRRTALQKIDAEIQQAANELDEAVPVTLIAAYGKELQLGTEIAGRPVVTRRLDAILDKHGQSLEAVASTVTLGGNVPPSFPRRTGVSDTFRYLGHFAPIAAITAVVELVFPLALWLYTLLALLWARYKIAPPEPAAPAEDDDSGPFDDGLIRNRDDGDNVTPLAPSRRRSHSRRDNQHRR</sequence>
<evidence type="ECO:0000256" key="2">
    <source>
        <dbReference type="SAM" id="Phobius"/>
    </source>
</evidence>
<dbReference type="RefSeq" id="WP_264602438.1">
    <property type="nucleotide sequence ID" value="NZ_JAOQNS010000009.1"/>
</dbReference>
<keyword evidence="2" id="KW-1133">Transmembrane helix</keyword>
<dbReference type="EMBL" id="JAOQNS010000009">
    <property type="protein sequence ID" value="MCW2308839.1"/>
    <property type="molecule type" value="Genomic_DNA"/>
</dbReference>
<comment type="caution">
    <text evidence="3">The sequence shown here is derived from an EMBL/GenBank/DDBJ whole genome shotgun (WGS) entry which is preliminary data.</text>
</comment>
<evidence type="ECO:0000313" key="3">
    <source>
        <dbReference type="EMBL" id="MCW2308839.1"/>
    </source>
</evidence>
<feature type="transmembrane region" description="Helical" evidence="2">
    <location>
        <begin position="332"/>
        <end position="357"/>
    </location>
</feature>
<feature type="transmembrane region" description="Helical" evidence="2">
    <location>
        <begin position="48"/>
        <end position="71"/>
    </location>
</feature>
<accession>A0ABT3HET6</accession>